<feature type="compositionally biased region" description="Acidic residues" evidence="10">
    <location>
        <begin position="83"/>
        <end position="92"/>
    </location>
</feature>
<keyword evidence="4" id="KW-0507">mRNA processing</keyword>
<comment type="subcellular location">
    <subcellularLocation>
        <location evidence="1 9">Nucleus</location>
    </subcellularLocation>
</comment>
<dbReference type="Pfam" id="PF03439">
    <property type="entry name" value="Spt5-NGN"/>
    <property type="match status" value="1"/>
</dbReference>
<dbReference type="InterPro" id="IPR008991">
    <property type="entry name" value="Translation_prot_SH3-like_sf"/>
</dbReference>
<dbReference type="SMART" id="SM00739">
    <property type="entry name" value="KOW"/>
    <property type="match status" value="5"/>
</dbReference>
<feature type="region of interest" description="Disordered" evidence="10">
    <location>
        <begin position="759"/>
        <end position="778"/>
    </location>
</feature>
<feature type="compositionally biased region" description="Polar residues" evidence="10">
    <location>
        <begin position="1"/>
        <end position="12"/>
    </location>
</feature>
<feature type="region of interest" description="Disordered" evidence="10">
    <location>
        <begin position="1"/>
        <end position="211"/>
    </location>
</feature>
<evidence type="ECO:0000313" key="13">
    <source>
        <dbReference type="EMBL" id="KAH0559502.1"/>
    </source>
</evidence>
<dbReference type="FunFam" id="2.30.30.30:FF:000029">
    <property type="entry name" value="Transcription elongation factor SPT5"/>
    <property type="match status" value="1"/>
</dbReference>
<feature type="domain" description="KOW" evidence="12">
    <location>
        <begin position="565"/>
        <end position="593"/>
    </location>
</feature>
<dbReference type="InterPro" id="IPR041973">
    <property type="entry name" value="KOW_Spt5_1"/>
</dbReference>
<evidence type="ECO:0000256" key="6">
    <source>
        <dbReference type="ARBA" id="ARBA00023242"/>
    </source>
</evidence>
<evidence type="ECO:0000256" key="10">
    <source>
        <dbReference type="SAM" id="MobiDB-lite"/>
    </source>
</evidence>
<dbReference type="InterPro" id="IPR017071">
    <property type="entry name" value="TF_Spt5_eukaryote"/>
</dbReference>
<dbReference type="Pfam" id="PF11942">
    <property type="entry name" value="Spt5_N"/>
    <property type="match status" value="1"/>
</dbReference>
<dbReference type="PIRSF" id="PIRSF036945">
    <property type="entry name" value="Spt5"/>
    <property type="match status" value="1"/>
</dbReference>
<dbReference type="InterPro" id="IPR039385">
    <property type="entry name" value="NGN_Euk"/>
</dbReference>
<dbReference type="InterPro" id="IPR005100">
    <property type="entry name" value="NGN-domain"/>
</dbReference>
<dbReference type="Pfam" id="PF23291">
    <property type="entry name" value="KOW4_SPT5"/>
    <property type="match status" value="1"/>
</dbReference>
<evidence type="ECO:0000256" key="8">
    <source>
        <dbReference type="ARBA" id="ARBA00025870"/>
    </source>
</evidence>
<dbReference type="SMART" id="SM00738">
    <property type="entry name" value="NGN"/>
    <property type="match status" value="1"/>
</dbReference>
<evidence type="ECO:0000259" key="11">
    <source>
        <dbReference type="SMART" id="SM00738"/>
    </source>
</evidence>
<dbReference type="GO" id="GO:0032784">
    <property type="term" value="P:regulation of DNA-templated transcription elongation"/>
    <property type="evidence" value="ECO:0007669"/>
    <property type="project" value="InterPro"/>
</dbReference>
<evidence type="ECO:0000256" key="3">
    <source>
        <dbReference type="ARBA" id="ARBA00020181"/>
    </source>
</evidence>
<evidence type="ECO:0000256" key="9">
    <source>
        <dbReference type="PIRNR" id="PIRNR036945"/>
    </source>
</evidence>
<dbReference type="GO" id="GO:0006397">
    <property type="term" value="P:mRNA processing"/>
    <property type="evidence" value="ECO:0007669"/>
    <property type="project" value="UniProtKB-KW"/>
</dbReference>
<dbReference type="Pfam" id="PF23290">
    <property type="entry name" value="KOW5_SPT5"/>
    <property type="match status" value="1"/>
</dbReference>
<evidence type="ECO:0000256" key="1">
    <source>
        <dbReference type="ARBA" id="ARBA00004123"/>
    </source>
</evidence>
<accession>A0A9P8LC91</accession>
<dbReference type="SUPFAM" id="SSF50104">
    <property type="entry name" value="Translation proteins SH3-like domain"/>
    <property type="match status" value="1"/>
</dbReference>
<dbReference type="InterPro" id="IPR005824">
    <property type="entry name" value="KOW"/>
</dbReference>
<feature type="domain" description="KOW" evidence="12">
    <location>
        <begin position="688"/>
        <end position="713"/>
    </location>
</feature>
<dbReference type="PANTHER" id="PTHR11125:SF7">
    <property type="entry name" value="TRANSCRIPTION ELONGATION FACTOR SPT5"/>
    <property type="match status" value="1"/>
</dbReference>
<protein>
    <recommendedName>
        <fullName evidence="3 9">Transcription elongation factor SPT5</fullName>
    </recommendedName>
</protein>
<feature type="compositionally biased region" description="Basic and acidic residues" evidence="10">
    <location>
        <begin position="39"/>
        <end position="59"/>
    </location>
</feature>
<dbReference type="Pfam" id="PF12815">
    <property type="entry name" value="CTD"/>
    <property type="match status" value="1"/>
</dbReference>
<gene>
    <name evidence="13" type="ORF">GP486_003979</name>
</gene>
<dbReference type="GO" id="GO:0006368">
    <property type="term" value="P:transcription elongation by RNA polymerase II"/>
    <property type="evidence" value="ECO:0007669"/>
    <property type="project" value="TreeGrafter"/>
</dbReference>
<dbReference type="Pfam" id="PF23284">
    <property type="entry name" value="KOW2_Spt5"/>
    <property type="match status" value="1"/>
</dbReference>
<dbReference type="InterPro" id="IPR006645">
    <property type="entry name" value="NGN-like_dom"/>
</dbReference>
<dbReference type="CDD" id="cd06081">
    <property type="entry name" value="KOW_Spt5_1"/>
    <property type="match status" value="1"/>
</dbReference>
<keyword evidence="5 9" id="KW-0804">Transcription</keyword>
<dbReference type="CDD" id="cd06085">
    <property type="entry name" value="KOW_Spt5_5"/>
    <property type="match status" value="1"/>
</dbReference>
<comment type="caution">
    <text evidence="13">The sequence shown here is derived from an EMBL/GenBank/DDBJ whole genome shotgun (WGS) entry which is preliminary data.</text>
</comment>
<feature type="domain" description="KOW" evidence="12">
    <location>
        <begin position="780"/>
        <end position="807"/>
    </location>
</feature>
<dbReference type="CDD" id="cd06083">
    <property type="entry name" value="KOW_Spt5_3"/>
    <property type="match status" value="1"/>
</dbReference>
<feature type="domain" description="KOW" evidence="12">
    <location>
        <begin position="345"/>
        <end position="372"/>
    </location>
</feature>
<evidence type="ECO:0000313" key="14">
    <source>
        <dbReference type="Proteomes" id="UP000750711"/>
    </source>
</evidence>
<reference evidence="13" key="1">
    <citation type="submission" date="2021-03" db="EMBL/GenBank/DDBJ databases">
        <title>Comparative genomics and phylogenomic investigation of the class Geoglossomycetes provide insights into ecological specialization and systematics.</title>
        <authorList>
            <person name="Melie T."/>
            <person name="Pirro S."/>
            <person name="Miller A.N."/>
            <person name="Quandt A."/>
        </authorList>
    </citation>
    <scope>NUCLEOTIDE SEQUENCE</scope>
    <source>
        <strain evidence="13">CAQ_001_2017</strain>
    </source>
</reference>
<comment type="function">
    <text evidence="7 9">The SPT4-SPT5 complex mediates both activation and inhibition of transcription elongation, and plays a role in pre-mRNA processing. This complex seems to be important for the stability of the RNA polymerase II elongation machinery on the chromatin template but not for the inherent ability of this machinery to translocate down the gene.</text>
</comment>
<dbReference type="GO" id="GO:0032044">
    <property type="term" value="C:DSIF complex"/>
    <property type="evidence" value="ECO:0007669"/>
    <property type="project" value="TreeGrafter"/>
</dbReference>
<dbReference type="CDD" id="cd06082">
    <property type="entry name" value="KOW_Spt5_2"/>
    <property type="match status" value="1"/>
</dbReference>
<dbReference type="FunFam" id="2.30.30.30:FF:000018">
    <property type="entry name" value="Transcription elongation factor SPT5"/>
    <property type="match status" value="1"/>
</dbReference>
<sequence length="970" mass="106928">MSSADLLNNDFGSESEDDNDFNPAPADVSDRDDAEENSEGERPTRDPKGDGKSRRRDANEVGTNGAEGNQYGERNGKGKADTDEGVEGDNEDERGAADGEGDDDGGGGDDDDDEDEDEDEDDEDDDDEEAMGHRRKRRRERRNGLRTFIDVEAEVDEDEDELEEEDDDFAREADGFIADTHPDDLADLPAGGETDDRRHRQLDRQREREAGLDAEKQAEVFKQRYGRSRAPTAADAVAVPKRLLLPSVEDPSIWGVKCKPGKEREVIFGIMKRAEERMGTKMQLSITSAFERGGTMTGYIYVEARKQADILIALDGLSNVYPRTKMVLVPIKEMPDLLRTTKTKALEPGAYVRIRRGKYLNDLAQIDAVETNGLEVLLRIVPRLDYGLNEDANAPDQDTHPASKRKRHGGVAHNLKTRPPQRLFSEVEARKKHAKYLQRVRTGDKTHWTYLGDDYDNGYLMKDFKIQHLQTENVDPKLEEVTLFASGAEDGTENLDLNALAASLREGNANASYLPGDMVEVYDGEQQGVYGKVERVSAGIVGLRVTEGELKGQLIDAPVKSLRKRFNEGDHVKVIGGSRFRDEVGMVVRIKEDRVTILSDINFQELTVFSKDLREASDSGTSGVMSSYHLHDLVQLDSTTVACVTKVDRESLRLIDQNGSVRSVLPSQVSNLLTGRRNVVATDRDGSEIQVGDTVREVSGEQKRGVIIHIYRTFAFLHNREQTENSGIFVSRTSNIATVAAKGGRVTKGPDLTKMNPEVQRNGGNMNPPALPQKSFGGRDRAIGKTVTIRKGPYKGLLGIVKDTTDSEARVELHTKAKTITVPKDTLGFKELRVHHLDIDYATFSASGRGANTTGSATPSRIPSSSWEGRRTPLGASMAESRTPAWGAVRSVRSFQDQRQDSLGGRTPAYIHEGGRTVNPYFEGGSRTVNPYADGGRSVYGGGNVSFANNFPMDLVVLTLFAENSSVCCA</sequence>
<proteinExistence type="inferred from homology"/>
<feature type="compositionally biased region" description="Basic and acidic residues" evidence="10">
    <location>
        <begin position="170"/>
        <end position="184"/>
    </location>
</feature>
<dbReference type="InterPro" id="IPR057936">
    <property type="entry name" value="KOWx_Spt5"/>
</dbReference>
<feature type="domain" description="NusG-like N-terminal" evidence="11">
    <location>
        <begin position="250"/>
        <end position="341"/>
    </location>
</feature>
<dbReference type="Proteomes" id="UP000750711">
    <property type="component" value="Unassembled WGS sequence"/>
</dbReference>
<feature type="compositionally biased region" description="Acidic residues" evidence="10">
    <location>
        <begin position="99"/>
        <end position="129"/>
    </location>
</feature>
<dbReference type="InterPro" id="IPR039659">
    <property type="entry name" value="SPT5"/>
</dbReference>
<dbReference type="FunFam" id="3.30.70.940:FF:000005">
    <property type="entry name" value="Transcription elongation factor SPT5"/>
    <property type="match status" value="1"/>
</dbReference>
<dbReference type="EMBL" id="JAGHQM010000582">
    <property type="protein sequence ID" value="KAH0559502.1"/>
    <property type="molecule type" value="Genomic_DNA"/>
</dbReference>
<feature type="compositionally biased region" description="Polar residues" evidence="10">
    <location>
        <begin position="850"/>
        <end position="867"/>
    </location>
</feature>
<dbReference type="GO" id="GO:0006357">
    <property type="term" value="P:regulation of transcription by RNA polymerase II"/>
    <property type="evidence" value="ECO:0007669"/>
    <property type="project" value="InterPro"/>
</dbReference>
<evidence type="ECO:0000259" key="12">
    <source>
        <dbReference type="SMART" id="SM00739"/>
    </source>
</evidence>
<evidence type="ECO:0000256" key="2">
    <source>
        <dbReference type="ARBA" id="ARBA00006956"/>
    </source>
</evidence>
<dbReference type="PANTHER" id="PTHR11125">
    <property type="entry name" value="SUPPRESSOR OF TY 5"/>
    <property type="match status" value="1"/>
</dbReference>
<dbReference type="InterPro" id="IPR041975">
    <property type="entry name" value="KOW_Spt5_2"/>
</dbReference>
<feature type="compositionally biased region" description="Acidic residues" evidence="10">
    <location>
        <begin position="151"/>
        <end position="169"/>
    </location>
</feature>
<dbReference type="CDD" id="cd09888">
    <property type="entry name" value="NGN_Euk"/>
    <property type="match status" value="1"/>
</dbReference>
<feature type="domain" description="KOW" evidence="12">
    <location>
        <begin position="512"/>
        <end position="539"/>
    </location>
</feature>
<dbReference type="InterPro" id="IPR036735">
    <property type="entry name" value="NGN_dom_sf"/>
</dbReference>
<comment type="similarity">
    <text evidence="2 9">Belongs to the SPT5 family.</text>
</comment>
<name>A0A9P8LC91_9PEZI</name>
<dbReference type="InterPro" id="IPR041976">
    <property type="entry name" value="KOW_Spt5_3"/>
</dbReference>
<dbReference type="InterPro" id="IPR041977">
    <property type="entry name" value="KOW_Spt5_4"/>
</dbReference>
<dbReference type="InterPro" id="IPR022581">
    <property type="entry name" value="Spt5_N"/>
</dbReference>
<evidence type="ECO:0000256" key="7">
    <source>
        <dbReference type="ARBA" id="ARBA00024691"/>
    </source>
</evidence>
<feature type="compositionally biased region" description="Basic and acidic residues" evidence="10">
    <location>
        <begin position="194"/>
        <end position="211"/>
    </location>
</feature>
<organism evidence="13 14">
    <name type="scientific">Trichoglossum hirsutum</name>
    <dbReference type="NCBI Taxonomy" id="265104"/>
    <lineage>
        <taxon>Eukaryota</taxon>
        <taxon>Fungi</taxon>
        <taxon>Dikarya</taxon>
        <taxon>Ascomycota</taxon>
        <taxon>Pezizomycotina</taxon>
        <taxon>Geoglossomycetes</taxon>
        <taxon>Geoglossales</taxon>
        <taxon>Geoglossaceae</taxon>
        <taxon>Trichoglossum</taxon>
    </lineage>
</organism>
<dbReference type="Gene3D" id="3.30.70.940">
    <property type="entry name" value="NusG, N-terminal domain"/>
    <property type="match status" value="1"/>
</dbReference>
<feature type="region of interest" description="Disordered" evidence="10">
    <location>
        <begin position="850"/>
        <end position="870"/>
    </location>
</feature>
<evidence type="ECO:0000256" key="4">
    <source>
        <dbReference type="ARBA" id="ARBA00022664"/>
    </source>
</evidence>
<comment type="subunit">
    <text evidence="8">Component of the SPT4-SPT5 complex. Interacts with RNA polymerase II.</text>
</comment>
<dbReference type="InterPro" id="IPR014722">
    <property type="entry name" value="Rib_uL2_dom2"/>
</dbReference>
<feature type="region of interest" description="Disordered" evidence="10">
    <location>
        <begin position="390"/>
        <end position="415"/>
    </location>
</feature>
<dbReference type="CDD" id="cd06084">
    <property type="entry name" value="KOW_Spt5_4"/>
    <property type="match status" value="1"/>
</dbReference>
<keyword evidence="14" id="KW-1185">Reference proteome</keyword>
<dbReference type="Pfam" id="PF23037">
    <property type="entry name" value="KOWx_SPT5"/>
    <property type="match status" value="1"/>
</dbReference>
<evidence type="ECO:0000256" key="5">
    <source>
        <dbReference type="ARBA" id="ARBA00023163"/>
    </source>
</evidence>
<dbReference type="GO" id="GO:0000785">
    <property type="term" value="C:chromatin"/>
    <property type="evidence" value="ECO:0007669"/>
    <property type="project" value="UniProtKB-ARBA"/>
</dbReference>
<dbReference type="Gene3D" id="2.30.30.30">
    <property type="match status" value="3"/>
</dbReference>
<keyword evidence="6 9" id="KW-0539">Nucleus</keyword>
<dbReference type="InterPro" id="IPR041978">
    <property type="entry name" value="KOW_Spt5_5"/>
</dbReference>
<dbReference type="AlphaFoldDB" id="A0A9P8LC91"/>
<dbReference type="GO" id="GO:0003729">
    <property type="term" value="F:mRNA binding"/>
    <property type="evidence" value="ECO:0007669"/>
    <property type="project" value="TreeGrafter"/>
</dbReference>